<accession>A0AAJ5VTH0</accession>
<feature type="chain" id="PRO_5042547383" evidence="1">
    <location>
        <begin position="23"/>
        <end position="197"/>
    </location>
</feature>
<protein>
    <submittedName>
        <fullName evidence="2">Uncharacterized protein</fullName>
    </submittedName>
</protein>
<feature type="signal peptide" evidence="1">
    <location>
        <begin position="1"/>
        <end position="22"/>
    </location>
</feature>
<evidence type="ECO:0000313" key="2">
    <source>
        <dbReference type="EMBL" id="WEK03049.1"/>
    </source>
</evidence>
<proteinExistence type="predicted"/>
<organism evidence="2 3">
    <name type="scientific">Candidatus Devosia phytovorans</name>
    <dbReference type="NCBI Taxonomy" id="3121372"/>
    <lineage>
        <taxon>Bacteria</taxon>
        <taxon>Pseudomonadati</taxon>
        <taxon>Pseudomonadota</taxon>
        <taxon>Alphaproteobacteria</taxon>
        <taxon>Hyphomicrobiales</taxon>
        <taxon>Devosiaceae</taxon>
        <taxon>Devosia</taxon>
    </lineage>
</organism>
<keyword evidence="1" id="KW-0732">Signal</keyword>
<name>A0AAJ5VTH0_9HYPH</name>
<dbReference type="AlphaFoldDB" id="A0AAJ5VTH0"/>
<reference evidence="2" key="1">
    <citation type="submission" date="2023-03" db="EMBL/GenBank/DDBJ databases">
        <title>Andean soil-derived lignocellulolytic bacterial consortium as a source of novel taxa and putative plastic-active enzymes.</title>
        <authorList>
            <person name="Diaz-Garcia L."/>
            <person name="Chuvochina M."/>
            <person name="Feuerriegel G."/>
            <person name="Bunk B."/>
            <person name="Sproer C."/>
            <person name="Streit W.R."/>
            <person name="Rodriguez L.M."/>
            <person name="Overmann J."/>
            <person name="Jimenez D.J."/>
        </authorList>
    </citation>
    <scope>NUCLEOTIDE SEQUENCE</scope>
    <source>
        <strain evidence="2">MAG 4196</strain>
    </source>
</reference>
<gene>
    <name evidence="2" type="ORF">P0Y65_12635</name>
</gene>
<evidence type="ECO:0000256" key="1">
    <source>
        <dbReference type="SAM" id="SignalP"/>
    </source>
</evidence>
<sequence length="197" mass="21470">MTMPRLAVLLALATLPILPAAAEPFHHSSGELREYHRDWLAACPDLINEDATDYYGFSCFASTGSQELNSASLPAYKLTIMRNRLSGDLNIAVTVAADGVEADTSRPLVMSFAGEAPQSFDFSTDLETRYNTVNQFYVADPAKVEALLERMRERNAVTLTVPLKGGSVASKSVRLSLRGVMASIDFMAANARKVSQY</sequence>
<evidence type="ECO:0000313" key="3">
    <source>
        <dbReference type="Proteomes" id="UP001217476"/>
    </source>
</evidence>
<dbReference type="EMBL" id="CP119312">
    <property type="protein sequence ID" value="WEK03049.1"/>
    <property type="molecule type" value="Genomic_DNA"/>
</dbReference>
<dbReference type="Proteomes" id="UP001217476">
    <property type="component" value="Chromosome"/>
</dbReference>